<sequence length="64" mass="7179">MSIELNWEKGLPSFVGMYFVAVKLGPAAGVYDFAQWNGSAWELQIEGDIIAYVDIQEFLGYQMA</sequence>
<name>A0A3A1PSV2_VIBHA</name>
<dbReference type="Proteomes" id="UP000067422">
    <property type="component" value="Chromosome 1"/>
</dbReference>
<dbReference type="EMBL" id="QOUW02000183">
    <property type="protein sequence ID" value="RIW02222.1"/>
    <property type="molecule type" value="Genomic_DNA"/>
</dbReference>
<keyword evidence="3" id="KW-1185">Reference proteome</keyword>
<dbReference type="KEGG" id="vhr:AL538_02265"/>
<proteinExistence type="predicted"/>
<accession>A0A3A1PSV2</accession>
<evidence type="ECO:0000313" key="4">
    <source>
        <dbReference type="Proteomes" id="UP000253437"/>
    </source>
</evidence>
<gene>
    <name evidence="1" type="ORF">AL538_02265</name>
    <name evidence="2" type="ORF">DS957_025555</name>
</gene>
<dbReference type="AlphaFoldDB" id="A0A3A1PSV2"/>
<dbReference type="RefSeq" id="WP_061065127.1">
    <property type="nucleotide sequence ID" value="NZ_CP014038.2"/>
</dbReference>
<organism evidence="2 4">
    <name type="scientific">Vibrio harveyi</name>
    <name type="common">Beneckea harveyi</name>
    <dbReference type="NCBI Taxonomy" id="669"/>
    <lineage>
        <taxon>Bacteria</taxon>
        <taxon>Pseudomonadati</taxon>
        <taxon>Pseudomonadota</taxon>
        <taxon>Gammaproteobacteria</taxon>
        <taxon>Vibrionales</taxon>
        <taxon>Vibrionaceae</taxon>
        <taxon>Vibrio</taxon>
    </lineage>
</organism>
<dbReference type="OrthoDB" id="6402101at2"/>
<reference evidence="1" key="2">
    <citation type="submission" date="2018-01" db="EMBL/GenBank/DDBJ databases">
        <title>FDA dAtabase for Regulatory Grade micrObial Sequences (FDA-ARGOS): Supporting development and validation of Infectious Disease Dx tests.</title>
        <authorList>
            <person name="Hoffmann M."/>
            <person name="Allard M."/>
            <person name="Evans P."/>
            <person name="Brown E."/>
            <person name="Tallon L."/>
            <person name="Sadzewicz L."/>
            <person name="Sengamalay N."/>
            <person name="Ott S."/>
            <person name="Godinez A."/>
            <person name="Nagaraj S."/>
            <person name="Vyas G."/>
            <person name="Aluvathingal J."/>
            <person name="Nadendla S."/>
            <person name="Geyer C."/>
            <person name="Sichtig H."/>
        </authorList>
    </citation>
    <scope>NUCLEOTIDE SEQUENCE</scope>
    <source>
        <strain evidence="1">FDAARGOS_107</strain>
    </source>
</reference>
<dbReference type="EMBL" id="CP014038">
    <property type="protein sequence ID" value="AMF96637.1"/>
    <property type="molecule type" value="Genomic_DNA"/>
</dbReference>
<dbReference type="Proteomes" id="UP000253437">
    <property type="component" value="Unassembled WGS sequence"/>
</dbReference>
<evidence type="ECO:0000313" key="2">
    <source>
        <dbReference type="EMBL" id="RIW02222.1"/>
    </source>
</evidence>
<reference evidence="3" key="1">
    <citation type="submission" date="2015-12" db="EMBL/GenBank/DDBJ databases">
        <title>FDA dAtabase for Regulatory Grade micrObial Sequences (FDA-ARGOS): Supporting development and validation of Infectious Disease Dx tests.</title>
        <authorList>
            <person name="Hoffmann M."/>
            <person name="Allard M."/>
            <person name="Evans P."/>
            <person name="Brown E."/>
            <person name="Tallon L.J."/>
            <person name="Sadzewicz L."/>
            <person name="Sengamalay N."/>
            <person name="Ott S."/>
            <person name="Godinez A."/>
            <person name="Nagaraj S."/>
            <person name="Vyas G."/>
            <person name="Aluvathingal J."/>
            <person name="Nadendla S."/>
            <person name="Geyer C."/>
            <person name="Sichtig H."/>
        </authorList>
    </citation>
    <scope>NUCLEOTIDE SEQUENCE [LARGE SCALE GENOMIC DNA]</scope>
    <source>
        <strain evidence="3">ATCC 43516</strain>
    </source>
</reference>
<protein>
    <submittedName>
        <fullName evidence="2">Uncharacterized protein</fullName>
    </submittedName>
</protein>
<evidence type="ECO:0000313" key="3">
    <source>
        <dbReference type="Proteomes" id="UP000067422"/>
    </source>
</evidence>
<evidence type="ECO:0000313" key="1">
    <source>
        <dbReference type="EMBL" id="AMF96637.1"/>
    </source>
</evidence>
<reference evidence="2 4" key="3">
    <citation type="submission" date="2018-08" db="EMBL/GenBank/DDBJ databases">
        <title>Vibrio harveyi strains pathogenic to white snook Centropomus viridis Lockington (1877) and potential probiotic bacteria.</title>
        <authorList>
            <person name="Soto-Rodriguez S."/>
            <person name="Gomez-Gil B."/>
            <person name="Lozano-Olvera R."/>
        </authorList>
    </citation>
    <scope>NUCLEOTIDE SEQUENCE [LARGE SCALE GENOMIC DNA]</scope>
    <source>
        <strain evidence="2 4">CAIM 1508</strain>
    </source>
</reference>